<dbReference type="AlphaFoldDB" id="A0A5S6Q3I5"/>
<feature type="compositionally biased region" description="Basic residues" evidence="1">
    <location>
        <begin position="492"/>
        <end position="506"/>
    </location>
</feature>
<feature type="region of interest" description="Disordered" evidence="1">
    <location>
        <begin position="162"/>
        <end position="202"/>
    </location>
</feature>
<keyword evidence="2" id="KW-1185">Reference proteome</keyword>
<feature type="compositionally biased region" description="Polar residues" evidence="1">
    <location>
        <begin position="162"/>
        <end position="179"/>
    </location>
</feature>
<feature type="region of interest" description="Disordered" evidence="1">
    <location>
        <begin position="80"/>
        <end position="110"/>
    </location>
</feature>
<evidence type="ECO:0000313" key="3">
    <source>
        <dbReference type="WBParaSite" id="TMUE_0000001791.1"/>
    </source>
</evidence>
<reference evidence="3" key="1">
    <citation type="submission" date="2019-12" db="UniProtKB">
        <authorList>
            <consortium name="WormBaseParasite"/>
        </authorList>
    </citation>
    <scope>IDENTIFICATION</scope>
</reference>
<dbReference type="STRING" id="70415.A0A5S6Q3I5"/>
<organism evidence="2 3">
    <name type="scientific">Trichuris muris</name>
    <name type="common">Mouse whipworm</name>
    <dbReference type="NCBI Taxonomy" id="70415"/>
    <lineage>
        <taxon>Eukaryota</taxon>
        <taxon>Metazoa</taxon>
        <taxon>Ecdysozoa</taxon>
        <taxon>Nematoda</taxon>
        <taxon>Enoplea</taxon>
        <taxon>Dorylaimia</taxon>
        <taxon>Trichinellida</taxon>
        <taxon>Trichuridae</taxon>
        <taxon>Trichuris</taxon>
    </lineage>
</organism>
<feature type="region of interest" description="Disordered" evidence="1">
    <location>
        <begin position="228"/>
        <end position="315"/>
    </location>
</feature>
<proteinExistence type="predicted"/>
<accession>A0A5S6Q3I5</accession>
<feature type="compositionally biased region" description="Basic residues" evidence="1">
    <location>
        <begin position="522"/>
        <end position="535"/>
    </location>
</feature>
<feature type="compositionally biased region" description="Basic and acidic residues" evidence="1">
    <location>
        <begin position="261"/>
        <end position="291"/>
    </location>
</feature>
<evidence type="ECO:0000256" key="1">
    <source>
        <dbReference type="SAM" id="MobiDB-lite"/>
    </source>
</evidence>
<feature type="compositionally biased region" description="Basic residues" evidence="1">
    <location>
        <begin position="436"/>
        <end position="449"/>
    </location>
</feature>
<feature type="compositionally biased region" description="Basic residues" evidence="1">
    <location>
        <begin position="406"/>
        <end position="420"/>
    </location>
</feature>
<dbReference type="Proteomes" id="UP000046395">
    <property type="component" value="Unassembled WGS sequence"/>
</dbReference>
<feature type="region of interest" description="Disordered" evidence="1">
    <location>
        <begin position="382"/>
        <end position="544"/>
    </location>
</feature>
<feature type="compositionally biased region" description="Basic and acidic residues" evidence="1">
    <location>
        <begin position="92"/>
        <end position="110"/>
    </location>
</feature>
<sequence>MDSDDIMAIMHILFIFYILQKRRKAVTTQRCLPGTTTKLEKVQNPQTIEHKTEEEEEQLFEERPTDWISKEDAYSILPEKAKIVEDEENDEMKEREETSPRKPDDQEISKECLKPYIELNDDRSAVEVIKCTDEREKNVDKTEQGPSAPLQKEVCKVELHVQRSNGTNDDQTNKCINEESTADKESAALGAHLSPHTKARKEAYGADMQARAVGDNILGDSLAGPAAFIKQKSPIPPTDSEAAKSQDRMPSSKTKKGGSSTKEEQPGASLEDRKLEKKKTDGQIQEKEGRAALEGTTKRRKTEATADRDTAAVGAEVIAQKRRNQEALAAGTQSNGADASIVADFNIEKSKVNEHTGVQQSKKEAADTETIDQGVDIDVVRKKKRAEEETQHATENAEIDEEPVARRTRSSAVARRKTKSHAVQLNIPEESIPPKGKVRGNFSRRKSKKGTTEIETADQRVDIEVITKNKRGEEETQQATENAEIDEEPVARRTRNSAVARRKMKSHAVQVNIPEESIPPKGKVRGNFSRRKSKKGTAQIETAHQRVDIDVVTKNKGGKEETAHDTESALIGEEPVALRTRSRGARGREMKSQAVHLNIPDDSIAAKGKVRGNIPRRKSKKTTVDIETVDQGVHVDVVRNNKCEKDEAVAGKENTAVGAEVLVLKRRNTETAAGEMQSQPVEVVLPDDFVHNDGRYVGKGHLPVTQFNAEESGLNILKSEREQSSSRRRYTA</sequence>
<protein>
    <submittedName>
        <fullName evidence="3">Shugoshin C-terminal domain-containing protein</fullName>
    </submittedName>
</protein>
<name>A0A5S6Q3I5_TRIMR</name>
<dbReference type="WBParaSite" id="TMUE_0000001791.1">
    <property type="protein sequence ID" value="TMUE_0000001791.1"/>
    <property type="gene ID" value="WBGene00297662"/>
</dbReference>
<evidence type="ECO:0000313" key="2">
    <source>
        <dbReference type="Proteomes" id="UP000046395"/>
    </source>
</evidence>
<feature type="compositionally biased region" description="Basic and acidic residues" evidence="1">
    <location>
        <begin position="457"/>
        <end position="474"/>
    </location>
</feature>